<evidence type="ECO:0000256" key="3">
    <source>
        <dbReference type="ARBA" id="ARBA00022729"/>
    </source>
</evidence>
<sequence>MHTNELLLFFSAILALSDQRFLAYSRETTGSARVPSGFLNSLHLGIAGRDGSSRRLVPPSLKRENAIPLGPSLSSRLSAETGVETVAPPPVKRKIVKKMKKKQDEPLEYDAVVIGSGIGGLTTASVLAKVKNYKVLVLEQHYKAGGFTHSFRREGGKFEWDPGLHYVGEMKDGETLKNVFDFVTGGRVQWEKMADPFDRFLFPEFEFGVSSNPKQFEQDLIRMFPAEAEGIKKYFVLLNQYKSMRAIIYFPRPVASMVRLWYNRLSALLNKTTKEAMDHLFSDERLKAILCGQWGDHGEVPSKSSFRMHCVIAAHYLDGGWYPRGGAETIAKAAKAEIESKGGKVMLSARVEEILMEPSAAAGSKGKKDKSEGMRTRGVRVRKGRAGGNRFETLEVKTREVYSDAGLHNTFTKMLPERVEECEETTEAFKTIRTDLQKVGMSPSSVCLFCGLKGDPEHLLGQKGGNLWIYSQTDHESVKKDASEWASSIPQGKAPPLSTCFVSFPSKRDGRYRGGATQADTEEETKQNGEHPEGAGEQPKGDVTAASEEAEESSETSPPSPRVAPKKFMGHTAEVITFVPGDAFAKWSSVPPAERGETYEKVKKELTEKLLALVEPHCPGFSDAVVFKEISTPLAYQWYANSPTGAAYGLPRTLEVDLMRTEGRLCAGGKTPVAGLIITGADLQDHGIGGAMMGGLQAVMAQHGVTSILKILGGRA</sequence>
<feature type="chain" id="PRO_5005192029" description="Amine oxidase domain-containing protein" evidence="8">
    <location>
        <begin position="18"/>
        <end position="716"/>
    </location>
</feature>
<protein>
    <recommendedName>
        <fullName evidence="10">Amine oxidase domain-containing protein</fullName>
    </recommendedName>
</protein>
<dbReference type="Gene3D" id="3.50.50.60">
    <property type="entry name" value="FAD/NAD(P)-binding domain"/>
    <property type="match status" value="2"/>
</dbReference>
<dbReference type="VEuPathDB" id="CryptoDB:Cvel_8936"/>
<evidence type="ECO:0000256" key="8">
    <source>
        <dbReference type="SAM" id="SignalP"/>
    </source>
</evidence>
<keyword evidence="5" id="KW-0521">NADP</keyword>
<dbReference type="PANTHER" id="PTHR46091:SF3">
    <property type="entry name" value="AMINE OXIDASE DOMAIN-CONTAINING PROTEIN"/>
    <property type="match status" value="1"/>
</dbReference>
<comment type="similarity">
    <text evidence="1">Belongs to the carotenoid/retinoid oxidoreductase family. CrtISO subfamily.</text>
</comment>
<keyword evidence="6" id="KW-0520">NAD</keyword>
<evidence type="ECO:0008006" key="10">
    <source>
        <dbReference type="Google" id="ProtNLM"/>
    </source>
</evidence>
<organism evidence="9">
    <name type="scientific">Chromera velia CCMP2878</name>
    <dbReference type="NCBI Taxonomy" id="1169474"/>
    <lineage>
        <taxon>Eukaryota</taxon>
        <taxon>Sar</taxon>
        <taxon>Alveolata</taxon>
        <taxon>Colpodellida</taxon>
        <taxon>Chromeraceae</taxon>
        <taxon>Chromera</taxon>
    </lineage>
</organism>
<dbReference type="PANTHER" id="PTHR46091">
    <property type="entry name" value="BLR7054 PROTEIN"/>
    <property type="match status" value="1"/>
</dbReference>
<dbReference type="EMBL" id="CDMZ01004089">
    <property type="protein sequence ID" value="CEM48611.1"/>
    <property type="molecule type" value="Genomic_DNA"/>
</dbReference>
<feature type="compositionally biased region" description="Basic and acidic residues" evidence="7">
    <location>
        <begin position="524"/>
        <end position="534"/>
    </location>
</feature>
<evidence type="ECO:0000256" key="1">
    <source>
        <dbReference type="ARBA" id="ARBA00005855"/>
    </source>
</evidence>
<name>A0A0G4HVV4_9ALVE</name>
<reference evidence="9" key="1">
    <citation type="submission" date="2014-11" db="EMBL/GenBank/DDBJ databases">
        <authorList>
            <person name="Otto D Thomas"/>
            <person name="Naeem Raeece"/>
        </authorList>
    </citation>
    <scope>NUCLEOTIDE SEQUENCE</scope>
</reference>
<evidence type="ECO:0000256" key="5">
    <source>
        <dbReference type="ARBA" id="ARBA00022857"/>
    </source>
</evidence>
<evidence type="ECO:0000313" key="9">
    <source>
        <dbReference type="EMBL" id="CEM48611.1"/>
    </source>
</evidence>
<accession>A0A0G4HVV4</accession>
<keyword evidence="2" id="KW-0285">Flavoprotein</keyword>
<evidence type="ECO:0000256" key="2">
    <source>
        <dbReference type="ARBA" id="ARBA00022630"/>
    </source>
</evidence>
<dbReference type="Pfam" id="PF13450">
    <property type="entry name" value="NAD_binding_8"/>
    <property type="match status" value="1"/>
</dbReference>
<dbReference type="SUPFAM" id="SSF51905">
    <property type="entry name" value="FAD/NAD(P)-binding domain"/>
    <property type="match status" value="1"/>
</dbReference>
<feature type="signal peptide" evidence="8">
    <location>
        <begin position="1"/>
        <end position="17"/>
    </location>
</feature>
<keyword evidence="3 8" id="KW-0732">Signal</keyword>
<dbReference type="InterPro" id="IPR052206">
    <property type="entry name" value="Retinol_saturase"/>
</dbReference>
<gene>
    <name evidence="9" type="ORF">Cvel_8936</name>
</gene>
<evidence type="ECO:0000256" key="6">
    <source>
        <dbReference type="ARBA" id="ARBA00023027"/>
    </source>
</evidence>
<evidence type="ECO:0000256" key="7">
    <source>
        <dbReference type="SAM" id="MobiDB-lite"/>
    </source>
</evidence>
<keyword evidence="4" id="KW-0274">FAD</keyword>
<dbReference type="AlphaFoldDB" id="A0A0G4HVV4"/>
<proteinExistence type="inferred from homology"/>
<evidence type="ECO:0000256" key="4">
    <source>
        <dbReference type="ARBA" id="ARBA00022827"/>
    </source>
</evidence>
<dbReference type="InterPro" id="IPR036188">
    <property type="entry name" value="FAD/NAD-bd_sf"/>
</dbReference>
<feature type="region of interest" description="Disordered" evidence="7">
    <location>
        <begin position="505"/>
        <end position="566"/>
    </location>
</feature>
<dbReference type="PhylomeDB" id="A0A0G4HVV4"/>